<dbReference type="Gene3D" id="2.40.160.20">
    <property type="match status" value="1"/>
</dbReference>
<accession>A0A6A6P568</accession>
<dbReference type="AlphaFoldDB" id="A0A6A6P568"/>
<evidence type="ECO:0000313" key="2">
    <source>
        <dbReference type="Proteomes" id="UP000799766"/>
    </source>
</evidence>
<organism evidence="1 2">
    <name type="scientific">Lineolata rhizophorae</name>
    <dbReference type="NCBI Taxonomy" id="578093"/>
    <lineage>
        <taxon>Eukaryota</taxon>
        <taxon>Fungi</taxon>
        <taxon>Dikarya</taxon>
        <taxon>Ascomycota</taxon>
        <taxon>Pezizomycotina</taxon>
        <taxon>Dothideomycetes</taxon>
        <taxon>Dothideomycetes incertae sedis</taxon>
        <taxon>Lineolatales</taxon>
        <taxon>Lineolataceae</taxon>
        <taxon>Lineolata</taxon>
    </lineage>
</organism>
<dbReference type="EMBL" id="MU001676">
    <property type="protein sequence ID" value="KAF2458947.1"/>
    <property type="molecule type" value="Genomic_DNA"/>
</dbReference>
<sequence>MSGFPSLQPAFTVQVEIDAPLAVGSASRNTPLNVVPMTGITVKSEPGFSPALDATHMGVGYDYIHNDPSGEQMRLDVRSQLKTKEGALLAMYYKGPVDITPALMKILGGAPDAESTPFGNSFVTFSFETGAPEYKPLENMMFVAAGRFLVQQGKPVIVEYKVSRVLKGA</sequence>
<dbReference type="Pfam" id="PF11578">
    <property type="entry name" value="DUF3237"/>
    <property type="match status" value="1"/>
</dbReference>
<proteinExistence type="predicted"/>
<gene>
    <name evidence="1" type="ORF">BDY21DRAFT_339369</name>
</gene>
<name>A0A6A6P568_9PEZI</name>
<dbReference type="Proteomes" id="UP000799766">
    <property type="component" value="Unassembled WGS sequence"/>
</dbReference>
<reference evidence="1" key="1">
    <citation type="journal article" date="2020" name="Stud. Mycol.">
        <title>101 Dothideomycetes genomes: a test case for predicting lifestyles and emergence of pathogens.</title>
        <authorList>
            <person name="Haridas S."/>
            <person name="Albert R."/>
            <person name="Binder M."/>
            <person name="Bloem J."/>
            <person name="Labutti K."/>
            <person name="Salamov A."/>
            <person name="Andreopoulos B."/>
            <person name="Baker S."/>
            <person name="Barry K."/>
            <person name="Bills G."/>
            <person name="Bluhm B."/>
            <person name="Cannon C."/>
            <person name="Castanera R."/>
            <person name="Culley D."/>
            <person name="Daum C."/>
            <person name="Ezra D."/>
            <person name="Gonzalez J."/>
            <person name="Henrissat B."/>
            <person name="Kuo A."/>
            <person name="Liang C."/>
            <person name="Lipzen A."/>
            <person name="Lutzoni F."/>
            <person name="Magnuson J."/>
            <person name="Mondo S."/>
            <person name="Nolan M."/>
            <person name="Ohm R."/>
            <person name="Pangilinan J."/>
            <person name="Park H.-J."/>
            <person name="Ramirez L."/>
            <person name="Alfaro M."/>
            <person name="Sun H."/>
            <person name="Tritt A."/>
            <person name="Yoshinaga Y."/>
            <person name="Zwiers L.-H."/>
            <person name="Turgeon B."/>
            <person name="Goodwin S."/>
            <person name="Spatafora J."/>
            <person name="Crous P."/>
            <person name="Grigoriev I."/>
        </authorList>
    </citation>
    <scope>NUCLEOTIDE SEQUENCE</scope>
    <source>
        <strain evidence="1">ATCC 16933</strain>
    </source>
</reference>
<evidence type="ECO:0000313" key="1">
    <source>
        <dbReference type="EMBL" id="KAF2458947.1"/>
    </source>
</evidence>
<dbReference type="OrthoDB" id="2544694at2759"/>
<keyword evidence="2" id="KW-1185">Reference proteome</keyword>
<protein>
    <submittedName>
        <fullName evidence="1">Uncharacterized protein</fullName>
    </submittedName>
</protein>